<sequence>MDPVQEPSVTPTEPAVLAAPVTTEPTNTPDRPEEVEQAASTEMDTSEDTTQPPQEAATEVTQNTEPAAETTPEAAPETTAEIANEPATETAEDTPMQTDAPAAEATEEPNTTATEETTEENAQPGETESTEQPESTEQTESAPAPPEEEPATWAGVEEDTSSPDEEELKKIESSDGDYSALEYDYWEKSFYSDVDDPEYRPAEKARLTWQIKGVRGTKEKPNRAKVMRSPPAYVGGYWWTIKFFPRGNGSQSLSIYVECSKDMPAVDEKLPETEFTVRSGAATDNLKETEPKMSIKIPALENSQDWYENYKKCYGYTGVDTTPTDTTTEGSKNVWRVSAQIGVIMYNPNEPRTGWMQSSCHQFNPHNLDWGWTYFHGPWDEIHLRQKGQRQALLRNDTLAFDAYIRVFDDPTLSLWWHPSDSEPVWDSLAVTGYRPIGDSVINHSAEVAGLAAWVNLAPFRKIIQSVDVQEHRRNCNVKPRPLCEALQEFLWRLRHQSPESQCVDTDKVTSTLRNLHEYSSDVVEFWERMRRTLEIELEGTGAVEELARLFDSPPVAVSDPQGSNVTHTLPTQLITSVRIPVDKEKTIQGALGRYFKEQSGKWSLPPVLHVELNRQRFDQSSRQWKLLYNRVDLDEVLDLAPYVANGQSGEYDLYGFVIHRGRRTSGKFFSILRPGGPGSKWVAFDDGSHNRVECLTRKAALESHVGLDDSKLKDANDKTGHDFAVAALYVRHDVAPEYLLGKLESWDVAEPLRTYFETESYPTGDSEADSKTEQTVQVEVYGLPTMEESLPSIFDTYDLMSQAKRTNNVMYFTLPNSTSLAELRKKIAFAKSGDSEQIASHRVKLWKVGHTKKQLGAGLLFDRQDDLTETVAREDTVVRFWTHVLSEEAAKSYAIPEPVVAKTVEEKPEETVEVRDVQDSDEERPSAEGSGSGAAVVPEPEISTQPDVAPTAEPVESQQPEAAETAPVPAETATADMTTSEAPTADEATTAATDAEPMDVDATTAPVEAPVEASSTETAPAETEQPAQDAAQDTVMEDSPSDSQDTSAESTPNTEAPADVPEAVPAVPHVYYFVQTFDTENQVLKPAGAFVSSLSDNVMSEIRKNLGWEDSKDFLLWSRIDNTSVVTVSRNDTFSMSVGDGHCFIVGDRLSKEQRAKLGGAGLFTNPDRLVQYIWASSRRHPTRAFTGTKTVDATFNGDYYSGEFSKGYYHGKGTHISDTGTVYVGEFIFGQRHGQGKMEYPSGDTYEGDWVEDQRHGQGTFIESKTGNKYVGGYKDGKRHGKGISYWEVADEEMDLCQICYGEEQDALFYDCGHVCACVSCAREVEICPICRKNVLKVVKIYKM</sequence>
<accession>A0A6V8HKA8</accession>
<evidence type="ECO:0000256" key="2">
    <source>
        <dbReference type="ARBA" id="ARBA00022490"/>
    </source>
</evidence>
<dbReference type="Pfam" id="PF13920">
    <property type="entry name" value="zf-C3HC4_3"/>
    <property type="match status" value="1"/>
</dbReference>
<dbReference type="InterPro" id="IPR001841">
    <property type="entry name" value="Znf_RING"/>
</dbReference>
<comment type="subcellular location">
    <subcellularLocation>
        <location evidence="1">Cytoplasm</location>
    </subcellularLocation>
</comment>
<evidence type="ECO:0000256" key="4">
    <source>
        <dbReference type="PROSITE-ProRule" id="PRU00175"/>
    </source>
</evidence>
<keyword evidence="3" id="KW-0677">Repeat</keyword>
<reference evidence="10" key="1">
    <citation type="journal article" date="2015" name="Genome Announc.">
        <title>Draft genome sequence of Talaromyces cellulolyticus strain Y-94, a source of lignocellulosic biomass-degrading enzymes.</title>
        <authorList>
            <person name="Fujii T."/>
            <person name="Koike H."/>
            <person name="Sawayama S."/>
            <person name="Yano S."/>
            <person name="Inoue H."/>
        </authorList>
    </citation>
    <scope>NUCLEOTIDE SEQUENCE [LARGE SCALE GENOMIC DNA]</scope>
    <source>
        <strain evidence="10">Y-94</strain>
    </source>
</reference>
<feature type="domain" description="RING-type" evidence="6">
    <location>
        <begin position="1299"/>
        <end position="1334"/>
    </location>
</feature>
<dbReference type="GO" id="GO:0008270">
    <property type="term" value="F:zinc ion binding"/>
    <property type="evidence" value="ECO:0007669"/>
    <property type="project" value="UniProtKB-KW"/>
</dbReference>
<evidence type="ECO:0008006" key="11">
    <source>
        <dbReference type="Google" id="ProtNLM"/>
    </source>
</evidence>
<feature type="domain" description="USP" evidence="8">
    <location>
        <begin position="449"/>
        <end position="712"/>
    </location>
</feature>
<dbReference type="InterPro" id="IPR013083">
    <property type="entry name" value="Znf_RING/FYVE/PHD"/>
</dbReference>
<dbReference type="Gene3D" id="3.90.70.10">
    <property type="entry name" value="Cysteine proteinases"/>
    <property type="match status" value="1"/>
</dbReference>
<dbReference type="Proteomes" id="UP000053095">
    <property type="component" value="Unassembled WGS sequence"/>
</dbReference>
<dbReference type="SUPFAM" id="SSF57850">
    <property type="entry name" value="RING/U-box"/>
    <property type="match status" value="1"/>
</dbReference>
<evidence type="ECO:0000259" key="6">
    <source>
        <dbReference type="PROSITE" id="PS50089"/>
    </source>
</evidence>
<feature type="compositionally biased region" description="Polar residues" evidence="5">
    <location>
        <begin position="1042"/>
        <end position="1055"/>
    </location>
</feature>
<dbReference type="Pfam" id="PF02493">
    <property type="entry name" value="MORN"/>
    <property type="match status" value="4"/>
</dbReference>
<dbReference type="InterPro" id="IPR001394">
    <property type="entry name" value="Peptidase_C19_UCH"/>
</dbReference>
<keyword evidence="10" id="KW-1185">Reference proteome</keyword>
<evidence type="ECO:0000313" key="10">
    <source>
        <dbReference type="Proteomes" id="UP000053095"/>
    </source>
</evidence>
<dbReference type="PANTHER" id="PTHR43215:SF14">
    <property type="entry name" value="RADIAL SPOKE HEAD 1 HOMOLOG"/>
    <property type="match status" value="1"/>
</dbReference>
<dbReference type="PROSITE" id="PS50235">
    <property type="entry name" value="USP_3"/>
    <property type="match status" value="1"/>
</dbReference>
<dbReference type="InterPro" id="IPR003409">
    <property type="entry name" value="MORN"/>
</dbReference>
<feature type="compositionally biased region" description="Low complexity" evidence="5">
    <location>
        <begin position="64"/>
        <end position="89"/>
    </location>
</feature>
<dbReference type="PROSITE" id="PS50144">
    <property type="entry name" value="MATH"/>
    <property type="match status" value="1"/>
</dbReference>
<keyword evidence="4" id="KW-0479">Metal-binding</keyword>
<proteinExistence type="predicted"/>
<dbReference type="InterPro" id="IPR002083">
    <property type="entry name" value="MATH/TRAF_dom"/>
</dbReference>
<organism evidence="9 10">
    <name type="scientific">Talaromyces pinophilus</name>
    <name type="common">Penicillium pinophilum</name>
    <dbReference type="NCBI Taxonomy" id="128442"/>
    <lineage>
        <taxon>Eukaryota</taxon>
        <taxon>Fungi</taxon>
        <taxon>Dikarya</taxon>
        <taxon>Ascomycota</taxon>
        <taxon>Pezizomycotina</taxon>
        <taxon>Eurotiomycetes</taxon>
        <taxon>Eurotiomycetidae</taxon>
        <taxon>Eurotiales</taxon>
        <taxon>Trichocomaceae</taxon>
        <taxon>Talaromyces</taxon>
        <taxon>Talaromyces sect. Talaromyces</taxon>
    </lineage>
</organism>
<dbReference type="InterPro" id="IPR028889">
    <property type="entry name" value="USP"/>
</dbReference>
<feature type="compositionally biased region" description="Polar residues" evidence="5">
    <location>
        <begin position="38"/>
        <end position="63"/>
    </location>
</feature>
<dbReference type="Gene3D" id="2.20.110.10">
    <property type="entry name" value="Histone H3 K4-specific methyltransferase SET7/9 N-terminal domain"/>
    <property type="match status" value="2"/>
</dbReference>
<dbReference type="GO" id="GO:0005737">
    <property type="term" value="C:cytoplasm"/>
    <property type="evidence" value="ECO:0007669"/>
    <property type="project" value="UniProtKB-SubCell"/>
</dbReference>
<evidence type="ECO:0000256" key="3">
    <source>
        <dbReference type="ARBA" id="ARBA00022737"/>
    </source>
</evidence>
<keyword evidence="2" id="KW-0963">Cytoplasm</keyword>
<evidence type="ECO:0000256" key="5">
    <source>
        <dbReference type="SAM" id="MobiDB-lite"/>
    </source>
</evidence>
<feature type="compositionally biased region" description="Basic and acidic residues" evidence="5">
    <location>
        <begin position="904"/>
        <end position="927"/>
    </location>
</feature>
<gene>
    <name evidence="9" type="ORF">TCE0_042r15321</name>
</gene>
<evidence type="ECO:0000259" key="8">
    <source>
        <dbReference type="PROSITE" id="PS50235"/>
    </source>
</evidence>
<dbReference type="SMART" id="SM00698">
    <property type="entry name" value="MORN"/>
    <property type="match status" value="4"/>
</dbReference>
<feature type="domain" description="MATH" evidence="7">
    <location>
        <begin position="204"/>
        <end position="405"/>
    </location>
</feature>
<dbReference type="InterPro" id="IPR038765">
    <property type="entry name" value="Papain-like_cys_pep_sf"/>
</dbReference>
<keyword evidence="4" id="KW-0863">Zinc-finger</keyword>
<dbReference type="Gene3D" id="3.30.40.10">
    <property type="entry name" value="Zinc/RING finger domain, C3HC4 (zinc finger)"/>
    <property type="match status" value="1"/>
</dbReference>
<dbReference type="InterPro" id="IPR008974">
    <property type="entry name" value="TRAF-like"/>
</dbReference>
<evidence type="ECO:0000256" key="1">
    <source>
        <dbReference type="ARBA" id="ARBA00004496"/>
    </source>
</evidence>
<name>A0A6V8HKA8_TALPI</name>
<feature type="region of interest" description="Disordered" evidence="5">
    <location>
        <begin position="903"/>
        <end position="1062"/>
    </location>
</feature>
<dbReference type="SUPFAM" id="SSF82185">
    <property type="entry name" value="Histone H3 K4-specific methyltransferase SET7/9 N-terminal domain"/>
    <property type="match status" value="1"/>
</dbReference>
<evidence type="ECO:0000259" key="7">
    <source>
        <dbReference type="PROSITE" id="PS50144"/>
    </source>
</evidence>
<feature type="compositionally biased region" description="Low complexity" evidence="5">
    <location>
        <begin position="961"/>
        <end position="996"/>
    </location>
</feature>
<feature type="region of interest" description="Disordered" evidence="5">
    <location>
        <begin position="1"/>
        <end position="175"/>
    </location>
</feature>
<dbReference type="GO" id="GO:0004843">
    <property type="term" value="F:cysteine-type deubiquitinase activity"/>
    <property type="evidence" value="ECO:0007669"/>
    <property type="project" value="InterPro"/>
</dbReference>
<dbReference type="GO" id="GO:0016579">
    <property type="term" value="P:protein deubiquitination"/>
    <property type="evidence" value="ECO:0007669"/>
    <property type="project" value="InterPro"/>
</dbReference>
<feature type="compositionally biased region" description="Low complexity" evidence="5">
    <location>
        <begin position="100"/>
        <end position="142"/>
    </location>
</feature>
<dbReference type="Gene3D" id="2.60.210.10">
    <property type="entry name" value="Apoptosis, Tumor Necrosis Factor Receptor Associated Protein 2, Chain A"/>
    <property type="match status" value="1"/>
</dbReference>
<evidence type="ECO:0000313" key="9">
    <source>
        <dbReference type="EMBL" id="GAM41865.1"/>
    </source>
</evidence>
<dbReference type="CDD" id="cd02257">
    <property type="entry name" value="Peptidase_C19"/>
    <property type="match status" value="1"/>
</dbReference>
<dbReference type="PROSITE" id="PS50089">
    <property type="entry name" value="ZF_RING_2"/>
    <property type="match status" value="1"/>
</dbReference>
<dbReference type="SUPFAM" id="SSF54001">
    <property type="entry name" value="Cysteine proteinases"/>
    <property type="match status" value="1"/>
</dbReference>
<dbReference type="PANTHER" id="PTHR43215">
    <property type="entry name" value="RADIAL SPOKE HEAD 1 HOMOLOG"/>
    <property type="match status" value="1"/>
</dbReference>
<dbReference type="Pfam" id="PF00443">
    <property type="entry name" value="UCH"/>
    <property type="match status" value="1"/>
</dbReference>
<feature type="compositionally biased region" description="Acidic residues" evidence="5">
    <location>
        <begin position="146"/>
        <end position="166"/>
    </location>
</feature>
<protein>
    <recommendedName>
        <fullName evidence="11">MATH and UCH domain protein</fullName>
    </recommendedName>
</protein>
<dbReference type="SUPFAM" id="SSF49599">
    <property type="entry name" value="TRAF domain-like"/>
    <property type="match status" value="1"/>
</dbReference>
<keyword evidence="4" id="KW-0862">Zinc</keyword>
<comment type="caution">
    <text evidence="9">The sequence shown here is derived from an EMBL/GenBank/DDBJ whole genome shotgun (WGS) entry which is preliminary data.</text>
</comment>
<dbReference type="EMBL" id="DF933838">
    <property type="protein sequence ID" value="GAM41865.1"/>
    <property type="molecule type" value="Genomic_DNA"/>
</dbReference>